<reference evidence="1 2" key="1">
    <citation type="journal article" date="2013" name="Mol. Microbiol.">
        <title>Long tail fibres of the novel broad-host-range T-even bacteriophage S16 specifically recognize Salmonella OmpC.</title>
        <authorList>
            <person name="Marti R."/>
            <person name="Zurfluh K."/>
            <person name="Hagens S."/>
            <person name="Pianezzi J."/>
            <person name="Klumpp J."/>
            <person name="Loessner M.J."/>
        </authorList>
    </citation>
    <scope>NUCLEOTIDE SEQUENCE [LARGE SCALE GENOMIC DNA]</scope>
</reference>
<proteinExistence type="predicted"/>
<sequence>MLIKYLPIQPGSKVTMLHHLTTSVRPGFAGAFLYPRNMINHPS</sequence>
<dbReference type="GeneID" id="14675325"/>
<evidence type="ECO:0000313" key="1">
    <source>
        <dbReference type="EMBL" id="AGE48166.1"/>
    </source>
</evidence>
<accession>M1HDH8</accession>
<organism evidence="1 2">
    <name type="scientific">Salmonella phage S16</name>
    <name type="common">Salmonella phage vB_SenM-S16</name>
    <dbReference type="NCBI Taxonomy" id="1087482"/>
    <lineage>
        <taxon>Viruses</taxon>
        <taxon>Duplodnaviria</taxon>
        <taxon>Heunggongvirae</taxon>
        <taxon>Uroviricota</taxon>
        <taxon>Caudoviricetes</taxon>
        <taxon>Pantevenvirales</taxon>
        <taxon>Straboviridae</taxon>
        <taxon>Tevenvirinae</taxon>
        <taxon>Gelderlandvirus</taxon>
        <taxon>Gelderlandvirus s16</taxon>
    </lineage>
</organism>
<evidence type="ECO:0000313" key="2">
    <source>
        <dbReference type="Proteomes" id="UP000011284"/>
    </source>
</evidence>
<name>M1HDH8_BPS16</name>
<keyword evidence="2" id="KW-1185">Reference proteome</keyword>
<dbReference type="KEGG" id="vg:14675325"/>
<protein>
    <submittedName>
        <fullName evidence="1">Uncharacterized protein</fullName>
    </submittedName>
</protein>
<organismHost>
    <name type="scientific">Salmonella enterica</name>
    <name type="common">Salmonella choleraesuis</name>
    <dbReference type="NCBI Taxonomy" id="28901"/>
</organismHost>
<dbReference type="Proteomes" id="UP000011284">
    <property type="component" value="Segment"/>
</dbReference>
<dbReference type="RefSeq" id="YP_007501124.1">
    <property type="nucleotide sequence ID" value="NC_020416.1"/>
</dbReference>
<dbReference type="EMBL" id="HQ331142">
    <property type="protein sequence ID" value="AGE48166.1"/>
    <property type="molecule type" value="Genomic_DNA"/>
</dbReference>